<evidence type="ECO:0000313" key="2">
    <source>
        <dbReference type="Proteomes" id="UP000435187"/>
    </source>
</evidence>
<proteinExistence type="predicted"/>
<evidence type="ECO:0000313" key="1">
    <source>
        <dbReference type="EMBL" id="MRI66208.1"/>
    </source>
</evidence>
<protein>
    <submittedName>
        <fullName evidence="1">Uncharacterized protein</fullName>
    </submittedName>
</protein>
<keyword evidence="2" id="KW-1185">Reference proteome</keyword>
<dbReference type="RefSeq" id="WP_153834956.1">
    <property type="nucleotide sequence ID" value="NZ_JBHUMW010000103.1"/>
</dbReference>
<comment type="caution">
    <text evidence="1">The sequence shown here is derived from an EMBL/GenBank/DDBJ whole genome shotgun (WGS) entry which is preliminary data.</text>
</comment>
<dbReference type="EMBL" id="WJEE01000012">
    <property type="protein sequence ID" value="MRI66208.1"/>
    <property type="molecule type" value="Genomic_DNA"/>
</dbReference>
<accession>A0A6N7QW17</accession>
<reference evidence="1 2" key="1">
    <citation type="submission" date="2019-10" db="EMBL/GenBank/DDBJ databases">
        <title>Gracilibacillus salitolerans sp. nov., a moderate halophile isolated from a saline soil in northwest China.</title>
        <authorList>
            <person name="Gan L."/>
        </authorList>
    </citation>
    <scope>NUCLEOTIDE SEQUENCE [LARGE SCALE GENOMIC DNA]</scope>
    <source>
        <strain evidence="1 2">TP2-8</strain>
    </source>
</reference>
<sequence>MKIEDLMACYCKTREISNFYSRCLEKEGMTNEDKEIIYELLLNSVNSSNKLKKYCEKNS</sequence>
<name>A0A6N7QW17_9BACI</name>
<dbReference type="Proteomes" id="UP000435187">
    <property type="component" value="Unassembled WGS sequence"/>
</dbReference>
<organism evidence="1 2">
    <name type="scientific">Gracilibacillus thailandensis</name>
    <dbReference type="NCBI Taxonomy" id="563735"/>
    <lineage>
        <taxon>Bacteria</taxon>
        <taxon>Bacillati</taxon>
        <taxon>Bacillota</taxon>
        <taxon>Bacilli</taxon>
        <taxon>Bacillales</taxon>
        <taxon>Bacillaceae</taxon>
        <taxon>Gracilibacillus</taxon>
    </lineage>
</organism>
<gene>
    <name evidence="1" type="ORF">GH885_07590</name>
</gene>
<dbReference type="AlphaFoldDB" id="A0A6N7QW17"/>